<organism evidence="1 2">
    <name type="scientific">Lentinula raphanica</name>
    <dbReference type="NCBI Taxonomy" id="153919"/>
    <lineage>
        <taxon>Eukaryota</taxon>
        <taxon>Fungi</taxon>
        <taxon>Dikarya</taxon>
        <taxon>Basidiomycota</taxon>
        <taxon>Agaricomycotina</taxon>
        <taxon>Agaricomycetes</taxon>
        <taxon>Agaricomycetidae</taxon>
        <taxon>Agaricales</taxon>
        <taxon>Marasmiineae</taxon>
        <taxon>Omphalotaceae</taxon>
        <taxon>Lentinula</taxon>
    </lineage>
</organism>
<accession>A0AA38P642</accession>
<dbReference type="EMBL" id="MU806290">
    <property type="protein sequence ID" value="KAJ3836830.1"/>
    <property type="molecule type" value="Genomic_DNA"/>
</dbReference>
<evidence type="ECO:0000313" key="1">
    <source>
        <dbReference type="EMBL" id="KAJ3836830.1"/>
    </source>
</evidence>
<reference evidence="1" key="1">
    <citation type="submission" date="2022-08" db="EMBL/GenBank/DDBJ databases">
        <authorList>
            <consortium name="DOE Joint Genome Institute"/>
            <person name="Min B."/>
            <person name="Riley R."/>
            <person name="Sierra-Patev S."/>
            <person name="Naranjo-Ortiz M."/>
            <person name="Looney B."/>
            <person name="Konkel Z."/>
            <person name="Slot J.C."/>
            <person name="Sakamoto Y."/>
            <person name="Steenwyk J.L."/>
            <person name="Rokas A."/>
            <person name="Carro J."/>
            <person name="Camarero S."/>
            <person name="Ferreira P."/>
            <person name="Molpeceres G."/>
            <person name="Ruiz-Duenas F.J."/>
            <person name="Serrano A."/>
            <person name="Henrissat B."/>
            <person name="Drula E."/>
            <person name="Hughes K.W."/>
            <person name="Mata J.L."/>
            <person name="Ishikawa N.K."/>
            <person name="Vargas-Isla R."/>
            <person name="Ushijima S."/>
            <person name="Smith C.A."/>
            <person name="Ahrendt S."/>
            <person name="Andreopoulos W."/>
            <person name="He G."/>
            <person name="Labutti K."/>
            <person name="Lipzen A."/>
            <person name="Ng V."/>
            <person name="Sandor L."/>
            <person name="Barry K."/>
            <person name="Martinez A.T."/>
            <person name="Xiao Y."/>
            <person name="Gibbons J.G."/>
            <person name="Terashima K."/>
            <person name="Hibbett D.S."/>
            <person name="Grigoriev I.V."/>
        </authorList>
    </citation>
    <scope>NUCLEOTIDE SEQUENCE</scope>
    <source>
        <strain evidence="1">TFB9207</strain>
    </source>
</reference>
<sequence length="222" mass="24995">MSVLSALTPGEILACMFSNSNGTFHWGIFLVVDERNAYKLQARQYGSYWRFEEPKPHDLLASSTLCAMVKIGTFPLTNFETIFNHIVPLMREIPMTVPLHEQAVIGENIFHCRVWFREAVRKLHDNGYIHCPNVWALYEECMGHAQSNDMTYIHEPPKYFISRHSSTVTSASGPGAQVYGNYWTNQTYGAYSTTSGGNPAASGSNGGYFWGHGGTADYRRNH</sequence>
<dbReference type="AlphaFoldDB" id="A0AA38P642"/>
<dbReference type="Proteomes" id="UP001163846">
    <property type="component" value="Unassembled WGS sequence"/>
</dbReference>
<comment type="caution">
    <text evidence="1">The sequence shown here is derived from an EMBL/GenBank/DDBJ whole genome shotgun (WGS) entry which is preliminary data.</text>
</comment>
<protein>
    <submittedName>
        <fullName evidence="1">Uncharacterized protein</fullName>
    </submittedName>
</protein>
<keyword evidence="2" id="KW-1185">Reference proteome</keyword>
<gene>
    <name evidence="1" type="ORF">F5878DRAFT_662630</name>
</gene>
<proteinExistence type="predicted"/>
<evidence type="ECO:0000313" key="2">
    <source>
        <dbReference type="Proteomes" id="UP001163846"/>
    </source>
</evidence>
<name>A0AA38P642_9AGAR</name>